<reference evidence="2" key="2">
    <citation type="submission" date="2020-09" db="EMBL/GenBank/DDBJ databases">
        <authorList>
            <person name="Sun Q."/>
            <person name="Zhou Y."/>
        </authorList>
    </citation>
    <scope>NUCLEOTIDE SEQUENCE</scope>
    <source>
        <strain evidence="2">CGMCC 1.16134</strain>
    </source>
</reference>
<reference evidence="2" key="1">
    <citation type="journal article" date="2014" name="Int. J. Syst. Evol. Microbiol.">
        <title>Complete genome sequence of Corynebacterium casei LMG S-19264T (=DSM 44701T), isolated from a smear-ripened cheese.</title>
        <authorList>
            <consortium name="US DOE Joint Genome Institute (JGI-PGF)"/>
            <person name="Walter F."/>
            <person name="Albersmeier A."/>
            <person name="Kalinowski J."/>
            <person name="Ruckert C."/>
        </authorList>
    </citation>
    <scope>NUCLEOTIDE SEQUENCE</scope>
    <source>
        <strain evidence="2">CGMCC 1.16134</strain>
    </source>
</reference>
<gene>
    <name evidence="2" type="ORF">GCM10010912_16920</name>
</gene>
<comment type="caution">
    <text evidence="2">The sequence shown here is derived from an EMBL/GenBank/DDBJ whole genome shotgun (WGS) entry which is preliminary data.</text>
</comment>
<dbReference type="InterPro" id="IPR003607">
    <property type="entry name" value="HD/PDEase_dom"/>
</dbReference>
<protein>
    <submittedName>
        <fullName evidence="2">Phosphohydrolase</fullName>
    </submittedName>
</protein>
<feature type="domain" description="HD-GYP" evidence="1">
    <location>
        <begin position="103"/>
        <end position="299"/>
    </location>
</feature>
<dbReference type="CDD" id="cd00077">
    <property type="entry name" value="HDc"/>
    <property type="match status" value="1"/>
</dbReference>
<dbReference type="AlphaFoldDB" id="A0A917FD89"/>
<organism evidence="2 3">
    <name type="scientific">Paenibacillus albidus</name>
    <dbReference type="NCBI Taxonomy" id="2041023"/>
    <lineage>
        <taxon>Bacteria</taxon>
        <taxon>Bacillati</taxon>
        <taxon>Bacillota</taxon>
        <taxon>Bacilli</taxon>
        <taxon>Bacillales</taxon>
        <taxon>Paenibacillaceae</taxon>
        <taxon>Paenibacillus</taxon>
    </lineage>
</organism>
<dbReference type="Proteomes" id="UP000637643">
    <property type="component" value="Unassembled WGS sequence"/>
</dbReference>
<dbReference type="PROSITE" id="PS51832">
    <property type="entry name" value="HD_GYP"/>
    <property type="match status" value="1"/>
</dbReference>
<dbReference type="PANTHER" id="PTHR43155">
    <property type="entry name" value="CYCLIC DI-GMP PHOSPHODIESTERASE PA4108-RELATED"/>
    <property type="match status" value="1"/>
</dbReference>
<evidence type="ECO:0000313" key="3">
    <source>
        <dbReference type="Proteomes" id="UP000637643"/>
    </source>
</evidence>
<dbReference type="EMBL" id="BMKR01000006">
    <property type="protein sequence ID" value="GGF72409.1"/>
    <property type="molecule type" value="Genomic_DNA"/>
</dbReference>
<dbReference type="SUPFAM" id="SSF109604">
    <property type="entry name" value="HD-domain/PDEase-like"/>
    <property type="match status" value="1"/>
</dbReference>
<keyword evidence="3" id="KW-1185">Reference proteome</keyword>
<dbReference type="PANTHER" id="PTHR43155:SF2">
    <property type="entry name" value="CYCLIC DI-GMP PHOSPHODIESTERASE PA4108"/>
    <property type="match status" value="1"/>
</dbReference>
<evidence type="ECO:0000259" key="1">
    <source>
        <dbReference type="PROSITE" id="PS51832"/>
    </source>
</evidence>
<dbReference type="InterPro" id="IPR037522">
    <property type="entry name" value="HD_GYP_dom"/>
</dbReference>
<evidence type="ECO:0000313" key="2">
    <source>
        <dbReference type="EMBL" id="GGF72409.1"/>
    </source>
</evidence>
<dbReference type="Pfam" id="PF13487">
    <property type="entry name" value="HD_5"/>
    <property type="match status" value="1"/>
</dbReference>
<dbReference type="Gene3D" id="1.10.3210.10">
    <property type="entry name" value="Hypothetical protein af1432"/>
    <property type="match status" value="1"/>
</dbReference>
<name>A0A917FD89_9BACL</name>
<proteinExistence type="predicted"/>
<sequence length="342" mass="38830">MSVKEYEEFIGKRLTENIYHANGTLLISKGTVLLESHIKKLANFRIKTVLIQTIGLSPSESPMYSHENAIQTEKYLSEINKYIQSNGVVPIADIEEKVLPFIRKTAKRYNLFQVFSELQQKGDFRYEQSIGVAVIATSLGERLQLDEEELALLTTAATLYDIGTVKLPSSLIQKPEKFDTQEFNMMKKHTVYGYELLKNSEIDPRVALVALQHHERDDGSGYPMGVKGNQLDRLSKIVALADVYMALISDRPHRPAFTFFETVNEIHRQIILNRFDPVIGLTFLDMMLSRQVGCDVILSDDRKGKILLTNVNHPTKPLIVLENHEFLDLRKTGAVIIKKVIG</sequence>
<accession>A0A917FD89</accession>
<dbReference type="RefSeq" id="WP_189023828.1">
    <property type="nucleotide sequence ID" value="NZ_BMKR01000006.1"/>
</dbReference>